<proteinExistence type="predicted"/>
<evidence type="ECO:0000313" key="3">
    <source>
        <dbReference type="EMBL" id="KAG7284250.1"/>
    </source>
</evidence>
<dbReference type="EMBL" id="JAHCVI010000006">
    <property type="protein sequence ID" value="KAG7284250.1"/>
    <property type="molecule type" value="Genomic_DNA"/>
</dbReference>
<feature type="domain" description="DUF7580" evidence="2">
    <location>
        <begin position="216"/>
        <end position="530"/>
    </location>
</feature>
<reference evidence="3" key="1">
    <citation type="submission" date="2023-02" db="EMBL/GenBank/DDBJ databases">
        <authorList>
            <person name="Palmer J.M."/>
        </authorList>
    </citation>
    <scope>NUCLEOTIDE SEQUENCE</scope>
    <source>
        <strain evidence="3">FW57</strain>
    </source>
</reference>
<gene>
    <name evidence="3" type="ORF">NEMBOFW57_010614</name>
</gene>
<sequence>MSGFEVTGVVLGLFPLVITGVEKYSEMAKRLGLWHQIRLEHCKCLRDLRFHRTVLLSQLRQLLLPLVVDDAHVKRLLADLGGAGWKETWIDGSLRERLGESYDLYFEYINGMLGVLEDLRHELALDSDTVQEKLSTPRTAMSAARLRGSISKEGREFQLYRAKFSNRESARKELFAQLQSYNDRLEKLLSTSDRDAQLRQQTASMCQGTNLDPAMCSFWKLSARLYRVLASAWSCGCREQHSAQLLLQHQTVSRAEFRVVFATPVASQWQIHKTRITQQMDDGRTAASAGTRISDAAASSAVLHDQCCGYLAGEGKEDNRFYVFSLSRKTTDALPSVTLDQVLRGDVHPRPTRRQRYTLALILASSFLQFMDTQWLPTRSWRKADIVFYGDRDRDVGNDDGNDASGNNPNRHVFQLDQPHLSRRLEMISGATRAAAPATSDSDDEAEATSSAAVVIAQSLNQLGIVLLELCFGRPLAEQPCRRAWRAGDTEAERRGFDLLAAKRWQYEVYEEAGADYSDAVEWCLGAQHRAGRWRHEMLRRVVQPLQRCQDYLTGASLGQRATT</sequence>
<evidence type="ECO:0000259" key="2">
    <source>
        <dbReference type="Pfam" id="PF24476"/>
    </source>
</evidence>
<dbReference type="AlphaFoldDB" id="A0AAD4HVF5"/>
<evidence type="ECO:0000313" key="4">
    <source>
        <dbReference type="Proteomes" id="UP001197093"/>
    </source>
</evidence>
<comment type="caution">
    <text evidence="3">The sequence shown here is derived from an EMBL/GenBank/DDBJ whole genome shotgun (WGS) entry which is preliminary data.</text>
</comment>
<dbReference type="PANTHER" id="PTHR35186:SF4">
    <property type="entry name" value="PRION-INHIBITION AND PROPAGATION HELO DOMAIN-CONTAINING PROTEIN"/>
    <property type="match status" value="1"/>
</dbReference>
<organism evidence="3 4">
    <name type="scientific">Staphylotrichum longicolle</name>
    <dbReference type="NCBI Taxonomy" id="669026"/>
    <lineage>
        <taxon>Eukaryota</taxon>
        <taxon>Fungi</taxon>
        <taxon>Dikarya</taxon>
        <taxon>Ascomycota</taxon>
        <taxon>Pezizomycotina</taxon>
        <taxon>Sordariomycetes</taxon>
        <taxon>Sordariomycetidae</taxon>
        <taxon>Sordariales</taxon>
        <taxon>Chaetomiaceae</taxon>
        <taxon>Staphylotrichum</taxon>
    </lineage>
</organism>
<protein>
    <recommendedName>
        <fullName evidence="2">DUF7580 domain-containing protein</fullName>
    </recommendedName>
</protein>
<accession>A0AAD4HVF5</accession>
<name>A0AAD4HVF5_9PEZI</name>
<evidence type="ECO:0000256" key="1">
    <source>
        <dbReference type="SAM" id="SignalP"/>
    </source>
</evidence>
<feature type="chain" id="PRO_5042044629" description="DUF7580 domain-containing protein" evidence="1">
    <location>
        <begin position="21"/>
        <end position="564"/>
    </location>
</feature>
<dbReference type="Pfam" id="PF24476">
    <property type="entry name" value="DUF7580"/>
    <property type="match status" value="1"/>
</dbReference>
<feature type="signal peptide" evidence="1">
    <location>
        <begin position="1"/>
        <end position="20"/>
    </location>
</feature>
<dbReference type="Proteomes" id="UP001197093">
    <property type="component" value="Unassembled WGS sequence"/>
</dbReference>
<keyword evidence="4" id="KW-1185">Reference proteome</keyword>
<dbReference type="InterPro" id="IPR056002">
    <property type="entry name" value="DUF7580"/>
</dbReference>
<keyword evidence="1" id="KW-0732">Signal</keyword>
<dbReference type="PANTHER" id="PTHR35186">
    <property type="entry name" value="ANK_REP_REGION DOMAIN-CONTAINING PROTEIN"/>
    <property type="match status" value="1"/>
</dbReference>